<accession>A0A1F6WNY7</accession>
<dbReference type="InterPro" id="IPR023214">
    <property type="entry name" value="HAD_sf"/>
</dbReference>
<dbReference type="NCBIfam" id="TIGR01549">
    <property type="entry name" value="HAD-SF-IA-v1"/>
    <property type="match status" value="1"/>
</dbReference>
<reference evidence="1 2" key="1">
    <citation type="journal article" date="2016" name="Nat. Commun.">
        <title>Thousands of microbial genomes shed light on interconnected biogeochemical processes in an aquifer system.</title>
        <authorList>
            <person name="Anantharaman K."/>
            <person name="Brown C.T."/>
            <person name="Hug L.A."/>
            <person name="Sharon I."/>
            <person name="Castelle C.J."/>
            <person name="Probst A.J."/>
            <person name="Thomas B.C."/>
            <person name="Singh A."/>
            <person name="Wilkins M.J."/>
            <person name="Karaoz U."/>
            <person name="Brodie E.L."/>
            <person name="Williams K.H."/>
            <person name="Hubbard S.S."/>
            <person name="Banfield J.F."/>
        </authorList>
    </citation>
    <scope>NUCLEOTIDE SEQUENCE [LARGE SCALE GENOMIC DNA]</scope>
</reference>
<sequence length="202" mass="23470">MIKAIIFDLWETLGTKNVGISKSLQDKFDIQKTPDFMHLYESAVQLKKWESEENMATNFLKEFNIEKNQENIKYVVDLFKEGLEEATMFDGMKKLLGELKKNYKLGFISNTTVFEAMILDKWGIRDMFDVVSFSWELGMKKPTKEMFDITLEKLGVKPEESIFIDDGENNVLKAKELGLNGIVFKSLDQLKQELLKSEIKMK</sequence>
<evidence type="ECO:0000313" key="1">
    <source>
        <dbReference type="EMBL" id="OGI83600.1"/>
    </source>
</evidence>
<dbReference type="STRING" id="1801764.A2903_01685"/>
<gene>
    <name evidence="1" type="ORF">A2903_01685</name>
</gene>
<dbReference type="Proteomes" id="UP000178184">
    <property type="component" value="Unassembled WGS sequence"/>
</dbReference>
<dbReference type="PRINTS" id="PR00413">
    <property type="entry name" value="HADHALOGNASE"/>
</dbReference>
<dbReference type="SFLD" id="SFLDG01129">
    <property type="entry name" value="C1.5:_HAD__Beta-PGM__Phosphata"/>
    <property type="match status" value="1"/>
</dbReference>
<dbReference type="PANTHER" id="PTHR43611">
    <property type="entry name" value="ALPHA-D-GLUCOSE 1-PHOSPHATE PHOSPHATASE"/>
    <property type="match status" value="1"/>
</dbReference>
<dbReference type="EMBL" id="MFUO01000024">
    <property type="protein sequence ID" value="OGI83600.1"/>
    <property type="molecule type" value="Genomic_DNA"/>
</dbReference>
<evidence type="ECO:0000313" key="2">
    <source>
        <dbReference type="Proteomes" id="UP000178184"/>
    </source>
</evidence>
<dbReference type="AlphaFoldDB" id="A0A1F6WNY7"/>
<dbReference type="PANTHER" id="PTHR43611:SF3">
    <property type="entry name" value="FLAVIN MONONUCLEOTIDE HYDROLASE 1, CHLOROPLATIC"/>
    <property type="match status" value="1"/>
</dbReference>
<protein>
    <submittedName>
        <fullName evidence="1">Uncharacterized protein</fullName>
    </submittedName>
</protein>
<organism evidence="1 2">
    <name type="scientific">Candidatus Nomurabacteria bacterium RIFCSPLOWO2_01_FULL_33_17</name>
    <dbReference type="NCBI Taxonomy" id="1801764"/>
    <lineage>
        <taxon>Bacteria</taxon>
        <taxon>Candidatus Nomuraibacteriota</taxon>
    </lineage>
</organism>
<dbReference type="Pfam" id="PF00702">
    <property type="entry name" value="Hydrolase"/>
    <property type="match status" value="1"/>
</dbReference>
<dbReference type="InterPro" id="IPR006439">
    <property type="entry name" value="HAD-SF_hydro_IA"/>
</dbReference>
<proteinExistence type="predicted"/>
<dbReference type="NCBIfam" id="TIGR01509">
    <property type="entry name" value="HAD-SF-IA-v3"/>
    <property type="match status" value="1"/>
</dbReference>
<dbReference type="InterPro" id="IPR036412">
    <property type="entry name" value="HAD-like_sf"/>
</dbReference>
<dbReference type="Gene3D" id="3.40.50.1000">
    <property type="entry name" value="HAD superfamily/HAD-like"/>
    <property type="match status" value="1"/>
</dbReference>
<comment type="caution">
    <text evidence="1">The sequence shown here is derived from an EMBL/GenBank/DDBJ whole genome shotgun (WGS) entry which is preliminary data.</text>
</comment>
<dbReference type="SUPFAM" id="SSF56784">
    <property type="entry name" value="HAD-like"/>
    <property type="match status" value="1"/>
</dbReference>
<name>A0A1F6WNY7_9BACT</name>
<dbReference type="SFLD" id="SFLDS00003">
    <property type="entry name" value="Haloacid_Dehalogenase"/>
    <property type="match status" value="1"/>
</dbReference>